<dbReference type="EMBL" id="QJNU01000393">
    <property type="protein sequence ID" value="RYP00338.1"/>
    <property type="molecule type" value="Genomic_DNA"/>
</dbReference>
<sequence length="316" mass="34975">MDSRRFFLLERSCPASEIPSMIGRVVAYKLQPQEKYAPFCFQCSTKPDRHNPEDIIPNILPKPSLSISRKDVLSATTDYGLKLSLGSLFGIEFGRGKENTVELETAIVKTYSLSNPDAIFDRLMQNDKYAADVQKLFASIKKRQAFFVTGFLTTSGATWTRRHGESRTNGFTAAIPVSAAVTGLPIPTELIDPAIEPSRTVSGSIQKTMKVEEEQIFAMSYSLVKITYQLTKRKTQPGIARIGPPVLAKLRDLAFGEADEEDIPAEARGDVFLVDIEDEGEDDSEDDDSDSWGDEGARETAEDEKEANAPYFTLAL</sequence>
<organism evidence="2 3">
    <name type="scientific">Monosporascus ibericus</name>
    <dbReference type="NCBI Taxonomy" id="155417"/>
    <lineage>
        <taxon>Eukaryota</taxon>
        <taxon>Fungi</taxon>
        <taxon>Dikarya</taxon>
        <taxon>Ascomycota</taxon>
        <taxon>Pezizomycotina</taxon>
        <taxon>Sordariomycetes</taxon>
        <taxon>Xylariomycetidae</taxon>
        <taxon>Xylariales</taxon>
        <taxon>Xylariales incertae sedis</taxon>
        <taxon>Monosporascus</taxon>
    </lineage>
</organism>
<reference evidence="2 3" key="1">
    <citation type="submission" date="2018-06" db="EMBL/GenBank/DDBJ databases">
        <title>Complete Genomes of Monosporascus.</title>
        <authorList>
            <person name="Robinson A.J."/>
            <person name="Natvig D.O."/>
        </authorList>
    </citation>
    <scope>NUCLEOTIDE SEQUENCE [LARGE SCALE GENOMIC DNA]</scope>
    <source>
        <strain evidence="2 3">CBS 110550</strain>
    </source>
</reference>
<keyword evidence="3" id="KW-1185">Reference proteome</keyword>
<feature type="compositionally biased region" description="Acidic residues" evidence="1">
    <location>
        <begin position="276"/>
        <end position="293"/>
    </location>
</feature>
<name>A0A4Q4T6V0_9PEZI</name>
<feature type="region of interest" description="Disordered" evidence="1">
    <location>
        <begin position="276"/>
        <end position="316"/>
    </location>
</feature>
<evidence type="ECO:0000256" key="1">
    <source>
        <dbReference type="SAM" id="MobiDB-lite"/>
    </source>
</evidence>
<gene>
    <name evidence="2" type="ORF">DL764_006538</name>
</gene>
<comment type="caution">
    <text evidence="2">The sequence shown here is derived from an EMBL/GenBank/DDBJ whole genome shotgun (WGS) entry which is preliminary data.</text>
</comment>
<protein>
    <submittedName>
        <fullName evidence="2">Uncharacterized protein</fullName>
    </submittedName>
</protein>
<evidence type="ECO:0000313" key="3">
    <source>
        <dbReference type="Proteomes" id="UP000293360"/>
    </source>
</evidence>
<dbReference type="OrthoDB" id="5410365at2759"/>
<accession>A0A4Q4T6V0</accession>
<evidence type="ECO:0000313" key="2">
    <source>
        <dbReference type="EMBL" id="RYP00338.1"/>
    </source>
</evidence>
<proteinExistence type="predicted"/>
<dbReference type="Proteomes" id="UP000293360">
    <property type="component" value="Unassembled WGS sequence"/>
</dbReference>
<dbReference type="AlphaFoldDB" id="A0A4Q4T6V0"/>